<evidence type="ECO:0008006" key="4">
    <source>
        <dbReference type="Google" id="ProtNLM"/>
    </source>
</evidence>
<name>A0ABV8ZI64_9FLAO</name>
<feature type="transmembrane region" description="Helical" evidence="1">
    <location>
        <begin position="69"/>
        <end position="87"/>
    </location>
</feature>
<keyword evidence="1" id="KW-1133">Transmembrane helix</keyword>
<feature type="transmembrane region" description="Helical" evidence="1">
    <location>
        <begin position="6"/>
        <end position="27"/>
    </location>
</feature>
<feature type="transmembrane region" description="Helical" evidence="1">
    <location>
        <begin position="99"/>
        <end position="121"/>
    </location>
</feature>
<reference evidence="3" key="1">
    <citation type="journal article" date="2019" name="Int. J. Syst. Evol. Microbiol.">
        <title>The Global Catalogue of Microorganisms (GCM) 10K type strain sequencing project: providing services to taxonomists for standard genome sequencing and annotation.</title>
        <authorList>
            <consortium name="The Broad Institute Genomics Platform"/>
            <consortium name="The Broad Institute Genome Sequencing Center for Infectious Disease"/>
            <person name="Wu L."/>
            <person name="Ma J."/>
        </authorList>
    </citation>
    <scope>NUCLEOTIDE SEQUENCE [LARGE SCALE GENOMIC DNA]</scope>
    <source>
        <strain evidence="3">NBRC 103627</strain>
    </source>
</reference>
<evidence type="ECO:0000313" key="3">
    <source>
        <dbReference type="Proteomes" id="UP001596003"/>
    </source>
</evidence>
<comment type="caution">
    <text evidence="2">The sequence shown here is derived from an EMBL/GenBank/DDBJ whole genome shotgun (WGS) entry which is preliminary data.</text>
</comment>
<accession>A0ABV8ZI64</accession>
<protein>
    <recommendedName>
        <fullName evidence="4">DoxX family protein</fullName>
    </recommendedName>
</protein>
<organism evidence="2 3">
    <name type="scientific">Flavobacterium chungangensis</name>
    <dbReference type="NCBI Taxonomy" id="2708132"/>
    <lineage>
        <taxon>Bacteria</taxon>
        <taxon>Pseudomonadati</taxon>
        <taxon>Bacteroidota</taxon>
        <taxon>Flavobacteriia</taxon>
        <taxon>Flavobacteriales</taxon>
        <taxon>Flavobacteriaceae</taxon>
        <taxon>Flavobacterium</taxon>
    </lineage>
</organism>
<feature type="transmembrane region" description="Helical" evidence="1">
    <location>
        <begin position="182"/>
        <end position="202"/>
    </location>
</feature>
<feature type="transmembrane region" description="Helical" evidence="1">
    <location>
        <begin position="208"/>
        <end position="235"/>
    </location>
</feature>
<keyword evidence="1" id="KW-0472">Membrane</keyword>
<keyword evidence="1" id="KW-0812">Transmembrane</keyword>
<sequence>MKKIGIFIYQLFLILVTLGLIFIPFSFQYLDFQPKITNLLFGSLIQFIASNFDGIHVANSEITSDSTTLYLLFFILLILALISRISLSFSYFWKIHQIFIIKTIQMILTFYLSCLMLKYGFDKIFKSQFYLPEPNTLYTPLGLLDRDILFWSAMGSSYSYNFFMGAIEVIPALMLLYKKTRILGLFILFGVLTNVVFINFGFDISVKLYSSFLLLICFLLLIPSLNIVWQFFILNKTVALTSLSVNDLCSSKTIRLSIKSALILFLFFESLYPYIQKNEFNDDTILRNPLHGAYEVIETKNENEKKNAVDVKIKRIFIHRKNYLIFQYADDKMEDFYLEINSSKNQFLLSNYHNNEKIKMQYKYSYESKILKLESQELGITIYSKSLPWKKLPLLQPLFHWTVDCIH</sequence>
<proteinExistence type="predicted"/>
<gene>
    <name evidence="2" type="ORF">ACFO3N_17275</name>
</gene>
<feature type="transmembrane region" description="Helical" evidence="1">
    <location>
        <begin position="148"/>
        <end position="170"/>
    </location>
</feature>
<evidence type="ECO:0000313" key="2">
    <source>
        <dbReference type="EMBL" id="MFC4478830.1"/>
    </source>
</evidence>
<dbReference type="EMBL" id="JBHSFY010000011">
    <property type="protein sequence ID" value="MFC4478830.1"/>
    <property type="molecule type" value="Genomic_DNA"/>
</dbReference>
<evidence type="ECO:0000256" key="1">
    <source>
        <dbReference type="SAM" id="Phobius"/>
    </source>
</evidence>
<dbReference type="RefSeq" id="WP_379799780.1">
    <property type="nucleotide sequence ID" value="NZ_JBHSFY010000011.1"/>
</dbReference>
<keyword evidence="3" id="KW-1185">Reference proteome</keyword>
<dbReference type="Proteomes" id="UP001596003">
    <property type="component" value="Unassembled WGS sequence"/>
</dbReference>